<name>A0A9P5P871_9AGAR</name>
<dbReference type="AlphaFoldDB" id="A0A9P5P871"/>
<dbReference type="EMBL" id="JADNRY010000538">
    <property type="protein sequence ID" value="KAF9043465.1"/>
    <property type="molecule type" value="Genomic_DNA"/>
</dbReference>
<protein>
    <recommendedName>
        <fullName evidence="3">DDE Tnp4 domain-containing protein</fullName>
    </recommendedName>
</protein>
<sequence length="128" mass="14320">MCRTGLSVHHVGERFQHTGTTISSHFQKILSFLASPQFYSRWVKPPVVGSPVPKEIQRQPKWTPFFDSVLGAMDGTHINCCPSVADLQLARNRKGGVTKLSCCCLNGHAVPVLCQWVGWLCCRFQHVQ</sequence>
<dbReference type="Proteomes" id="UP000772434">
    <property type="component" value="Unassembled WGS sequence"/>
</dbReference>
<evidence type="ECO:0000313" key="2">
    <source>
        <dbReference type="Proteomes" id="UP000772434"/>
    </source>
</evidence>
<gene>
    <name evidence="1" type="ORF">BDP27DRAFT_1244255</name>
</gene>
<accession>A0A9P5P871</accession>
<dbReference type="OrthoDB" id="1681765at2759"/>
<organism evidence="1 2">
    <name type="scientific">Rhodocollybia butyracea</name>
    <dbReference type="NCBI Taxonomy" id="206335"/>
    <lineage>
        <taxon>Eukaryota</taxon>
        <taxon>Fungi</taxon>
        <taxon>Dikarya</taxon>
        <taxon>Basidiomycota</taxon>
        <taxon>Agaricomycotina</taxon>
        <taxon>Agaricomycetes</taxon>
        <taxon>Agaricomycetidae</taxon>
        <taxon>Agaricales</taxon>
        <taxon>Marasmiineae</taxon>
        <taxon>Omphalotaceae</taxon>
        <taxon>Rhodocollybia</taxon>
    </lineage>
</organism>
<reference evidence="1" key="1">
    <citation type="submission" date="2020-11" db="EMBL/GenBank/DDBJ databases">
        <authorList>
            <consortium name="DOE Joint Genome Institute"/>
            <person name="Ahrendt S."/>
            <person name="Riley R."/>
            <person name="Andreopoulos W."/>
            <person name="Labutti K."/>
            <person name="Pangilinan J."/>
            <person name="Ruiz-Duenas F.J."/>
            <person name="Barrasa J.M."/>
            <person name="Sanchez-Garcia M."/>
            <person name="Camarero S."/>
            <person name="Miyauchi S."/>
            <person name="Serrano A."/>
            <person name="Linde D."/>
            <person name="Babiker R."/>
            <person name="Drula E."/>
            <person name="Ayuso-Fernandez I."/>
            <person name="Pacheco R."/>
            <person name="Padilla G."/>
            <person name="Ferreira P."/>
            <person name="Barriuso J."/>
            <person name="Kellner H."/>
            <person name="Castanera R."/>
            <person name="Alfaro M."/>
            <person name="Ramirez L."/>
            <person name="Pisabarro A.G."/>
            <person name="Kuo A."/>
            <person name="Tritt A."/>
            <person name="Lipzen A."/>
            <person name="He G."/>
            <person name="Yan M."/>
            <person name="Ng V."/>
            <person name="Cullen D."/>
            <person name="Martin F."/>
            <person name="Rosso M.-N."/>
            <person name="Henrissat B."/>
            <person name="Hibbett D."/>
            <person name="Martinez A.T."/>
            <person name="Grigoriev I.V."/>
        </authorList>
    </citation>
    <scope>NUCLEOTIDE SEQUENCE</scope>
    <source>
        <strain evidence="1">AH 40177</strain>
    </source>
</reference>
<evidence type="ECO:0000313" key="1">
    <source>
        <dbReference type="EMBL" id="KAF9043465.1"/>
    </source>
</evidence>
<keyword evidence="2" id="KW-1185">Reference proteome</keyword>
<comment type="caution">
    <text evidence="1">The sequence shown here is derived from an EMBL/GenBank/DDBJ whole genome shotgun (WGS) entry which is preliminary data.</text>
</comment>
<evidence type="ECO:0008006" key="3">
    <source>
        <dbReference type="Google" id="ProtNLM"/>
    </source>
</evidence>
<proteinExistence type="predicted"/>